<name>A0A840Q321_9PSEU</name>
<dbReference type="Proteomes" id="UP000584374">
    <property type="component" value="Unassembled WGS sequence"/>
</dbReference>
<dbReference type="RefSeq" id="WP_246470677.1">
    <property type="nucleotide sequence ID" value="NZ_JACHIW010000001.1"/>
</dbReference>
<proteinExistence type="predicted"/>
<organism evidence="1 2">
    <name type="scientific">Saccharopolyspora phatthalungensis</name>
    <dbReference type="NCBI Taxonomy" id="664693"/>
    <lineage>
        <taxon>Bacteria</taxon>
        <taxon>Bacillati</taxon>
        <taxon>Actinomycetota</taxon>
        <taxon>Actinomycetes</taxon>
        <taxon>Pseudonocardiales</taxon>
        <taxon>Pseudonocardiaceae</taxon>
        <taxon>Saccharopolyspora</taxon>
    </lineage>
</organism>
<evidence type="ECO:0000313" key="1">
    <source>
        <dbReference type="EMBL" id="MBB5153109.1"/>
    </source>
</evidence>
<accession>A0A840Q321</accession>
<reference evidence="1 2" key="1">
    <citation type="submission" date="2020-08" db="EMBL/GenBank/DDBJ databases">
        <title>Sequencing the genomes of 1000 actinobacteria strains.</title>
        <authorList>
            <person name="Klenk H.-P."/>
        </authorList>
    </citation>
    <scope>NUCLEOTIDE SEQUENCE [LARGE SCALE GENOMIC DNA]</scope>
    <source>
        <strain evidence="1 2">DSM 45584</strain>
    </source>
</reference>
<evidence type="ECO:0000313" key="2">
    <source>
        <dbReference type="Proteomes" id="UP000584374"/>
    </source>
</evidence>
<protein>
    <recommendedName>
        <fullName evidence="3">Transcriptional regulator</fullName>
    </recommendedName>
</protein>
<gene>
    <name evidence="1" type="ORF">BJ970_000643</name>
</gene>
<dbReference type="EMBL" id="JACHIW010000001">
    <property type="protein sequence ID" value="MBB5153109.1"/>
    <property type="molecule type" value="Genomic_DNA"/>
</dbReference>
<keyword evidence="2" id="KW-1185">Reference proteome</keyword>
<dbReference type="AlphaFoldDB" id="A0A840Q321"/>
<comment type="caution">
    <text evidence="1">The sequence shown here is derived from an EMBL/GenBank/DDBJ whole genome shotgun (WGS) entry which is preliminary data.</text>
</comment>
<evidence type="ECO:0008006" key="3">
    <source>
        <dbReference type="Google" id="ProtNLM"/>
    </source>
</evidence>
<sequence>MTSQDVTLSRRKALASASAIAGAALTDPLQRWLMPQHSRFSGTSVISRAELDGWREIAGGLQGWNNTPTGQLVRKAVIAQLNDVSDRLKNAADTVTTREGFLAGAEIAEIAASMSWDSGLHRAAQRYYTLSVQFAKVGGDDNFAAVTLAAFARQCFDLGQPDDGLELVQLAQYGTRKSARPILRSLLATREAWSYAQTGAVQPFRRAVGLAEDHFAESGAEEPDSRVRGLDEAELYGVLGARWRDLAATRQEPTEARHAQAYIGRALALRDPSRARNRAFDLIGLARTHLITAEPDRACELVDEALPIAKHWANGRVGEKLRDFHRESQPFASSAAVRSTRDAVRALIEA</sequence>